<feature type="transmembrane region" description="Helical" evidence="1">
    <location>
        <begin position="5"/>
        <end position="25"/>
    </location>
</feature>
<evidence type="ECO:0000313" key="3">
    <source>
        <dbReference type="EMBL" id="KPQ45275.1"/>
    </source>
</evidence>
<protein>
    <submittedName>
        <fullName evidence="3">Major Facilitator Superfamily protein</fullName>
    </submittedName>
</protein>
<feature type="transmembrane region" description="Helical" evidence="1">
    <location>
        <begin position="186"/>
        <end position="206"/>
    </location>
</feature>
<dbReference type="PANTHER" id="PTHR23526:SF2">
    <property type="entry name" value="MAJOR FACILITATOR SUPERFAMILY (MFS) PROFILE DOMAIN-CONTAINING PROTEIN"/>
    <property type="match status" value="1"/>
</dbReference>
<feature type="transmembrane region" description="Helical" evidence="1">
    <location>
        <begin position="246"/>
        <end position="268"/>
    </location>
</feature>
<dbReference type="InterPro" id="IPR011701">
    <property type="entry name" value="MFS"/>
</dbReference>
<dbReference type="InterPro" id="IPR036259">
    <property type="entry name" value="MFS_trans_sf"/>
</dbReference>
<dbReference type="InterPro" id="IPR020846">
    <property type="entry name" value="MFS_dom"/>
</dbReference>
<dbReference type="EMBL" id="LKCM01000015">
    <property type="protein sequence ID" value="KPQ45275.1"/>
    <property type="molecule type" value="Genomic_DNA"/>
</dbReference>
<feature type="transmembrane region" description="Helical" evidence="1">
    <location>
        <begin position="31"/>
        <end position="53"/>
    </location>
</feature>
<dbReference type="PROSITE" id="PS50850">
    <property type="entry name" value="MFS"/>
    <property type="match status" value="1"/>
</dbReference>
<name>A0A0P8E3W9_9EURY</name>
<dbReference type="AlphaFoldDB" id="A0A0P8E3W9"/>
<feature type="transmembrane region" description="Helical" evidence="1">
    <location>
        <begin position="333"/>
        <end position="351"/>
    </location>
</feature>
<dbReference type="Pfam" id="PF07690">
    <property type="entry name" value="MFS_1"/>
    <property type="match status" value="1"/>
</dbReference>
<dbReference type="SUPFAM" id="SSF103473">
    <property type="entry name" value="MFS general substrate transporter"/>
    <property type="match status" value="1"/>
</dbReference>
<evidence type="ECO:0000313" key="4">
    <source>
        <dbReference type="Proteomes" id="UP000050360"/>
    </source>
</evidence>
<feature type="transmembrane region" description="Helical" evidence="1">
    <location>
        <begin position="124"/>
        <end position="142"/>
    </location>
</feature>
<evidence type="ECO:0000256" key="1">
    <source>
        <dbReference type="SAM" id="Phobius"/>
    </source>
</evidence>
<feature type="transmembrane region" description="Helical" evidence="1">
    <location>
        <begin position="218"/>
        <end position="234"/>
    </location>
</feature>
<dbReference type="Proteomes" id="UP000050360">
    <property type="component" value="Unassembled WGS sequence"/>
</dbReference>
<dbReference type="GO" id="GO:0022857">
    <property type="term" value="F:transmembrane transporter activity"/>
    <property type="evidence" value="ECO:0007669"/>
    <property type="project" value="InterPro"/>
</dbReference>
<keyword evidence="1" id="KW-1133">Transmembrane helix</keyword>
<feature type="transmembrane region" description="Helical" evidence="1">
    <location>
        <begin position="90"/>
        <end position="112"/>
    </location>
</feature>
<keyword evidence="1" id="KW-0472">Membrane</keyword>
<reference evidence="3 4" key="1">
    <citation type="submission" date="2015-09" db="EMBL/GenBank/DDBJ databases">
        <title>A metagenomics-based metabolic model of nitrate-dependent anaerobic oxidation of methane by Methanoperedens-like archaea.</title>
        <authorList>
            <person name="Arshad A."/>
            <person name="Speth D.R."/>
            <person name="De Graaf R.M."/>
            <person name="Op Den Camp H.J."/>
            <person name="Jetten M.S."/>
            <person name="Welte C.U."/>
        </authorList>
    </citation>
    <scope>NUCLEOTIDE SEQUENCE [LARGE SCALE GENOMIC DNA]</scope>
</reference>
<accession>A0A0P8E3W9</accession>
<evidence type="ECO:0000259" key="2">
    <source>
        <dbReference type="PROSITE" id="PS50850"/>
    </source>
</evidence>
<feature type="domain" description="Major facilitator superfamily (MFS) profile" evidence="2">
    <location>
        <begin position="1"/>
        <end position="357"/>
    </location>
</feature>
<gene>
    <name evidence="3" type="ORF">MPEBLZ_00156</name>
</gene>
<dbReference type="Gene3D" id="1.20.1250.20">
    <property type="entry name" value="MFS general substrate transporter like domains"/>
    <property type="match status" value="1"/>
</dbReference>
<dbReference type="InterPro" id="IPR052528">
    <property type="entry name" value="Sugar_transport-like"/>
</dbReference>
<organism evidence="3 4">
    <name type="scientific">Candidatus Methanoperedens nitratireducens</name>
    <dbReference type="NCBI Taxonomy" id="1392998"/>
    <lineage>
        <taxon>Archaea</taxon>
        <taxon>Methanobacteriati</taxon>
        <taxon>Methanobacteriota</taxon>
        <taxon>Stenosarchaea group</taxon>
        <taxon>Methanomicrobia</taxon>
        <taxon>Methanosarcinales</taxon>
        <taxon>ANME-2 cluster</taxon>
        <taxon>Candidatus Methanoperedentaceae</taxon>
        <taxon>Candidatus Methanoperedens</taxon>
    </lineage>
</organism>
<feature type="transmembrane region" description="Helical" evidence="1">
    <location>
        <begin position="148"/>
        <end position="165"/>
    </location>
</feature>
<dbReference type="PANTHER" id="PTHR23526">
    <property type="entry name" value="INTEGRAL MEMBRANE TRANSPORT PROTEIN-RELATED"/>
    <property type="match status" value="1"/>
</dbReference>
<sequence>MRLNVIQLFINSSIMMSSLFIPIFASELHATGTQIGIIGACYGLALFLSTYIFSRAADNYPPKMLLYIGFVSSSITFFIQMFAYDPVSLAILRALAGFSIGIYPAVLLLYVYNLKRSIGKFSSFMPLGWALGNLMAGVIAVYSEIFTIASLLFAASFLITLTLPATRAGTKKKTNFFSVELLKKNWYIYFPFFLRQIGANAVWLIFPLYLASLHANKFWIGIIYMLNPGLQFFIMRRLDRYDNKFLIHAGDLLSAAAFIALIPLTIFYQAVPGLALIAFSYSFLYVGSTNELIKNNEEKGAAAGLLNSSIALASIIGSLTGGIVLQYFGFRGVMATGALFALIGYAVMLLADRSHIP</sequence>
<feature type="transmembrane region" description="Helical" evidence="1">
    <location>
        <begin position="305"/>
        <end position="327"/>
    </location>
</feature>
<proteinExistence type="predicted"/>
<feature type="transmembrane region" description="Helical" evidence="1">
    <location>
        <begin position="65"/>
        <end position="84"/>
    </location>
</feature>
<comment type="caution">
    <text evidence="3">The sequence shown here is derived from an EMBL/GenBank/DDBJ whole genome shotgun (WGS) entry which is preliminary data.</text>
</comment>
<keyword evidence="1" id="KW-0812">Transmembrane</keyword>